<dbReference type="AlphaFoldDB" id="A0A6J6CQP4"/>
<dbReference type="EMBL" id="CAEZSF010000234">
    <property type="protein sequence ID" value="CAB4553832.1"/>
    <property type="molecule type" value="Genomic_DNA"/>
</dbReference>
<keyword evidence="2" id="KW-0813">Transport</keyword>
<accession>A0A6J6CQP4</accession>
<evidence type="ECO:0000313" key="10">
    <source>
        <dbReference type="EMBL" id="CAB4553832.1"/>
    </source>
</evidence>
<dbReference type="Gene3D" id="1.20.1250.20">
    <property type="entry name" value="MFS general substrate transporter like domains"/>
    <property type="match status" value="1"/>
</dbReference>
<evidence type="ECO:0000256" key="1">
    <source>
        <dbReference type="ARBA" id="ARBA00004651"/>
    </source>
</evidence>
<evidence type="ECO:0000256" key="3">
    <source>
        <dbReference type="ARBA" id="ARBA00022475"/>
    </source>
</evidence>
<dbReference type="InterPro" id="IPR036259">
    <property type="entry name" value="MFS_trans_sf"/>
</dbReference>
<keyword evidence="4 8" id="KW-0812">Transmembrane</keyword>
<feature type="transmembrane region" description="Helical" evidence="8">
    <location>
        <begin position="240"/>
        <end position="262"/>
    </location>
</feature>
<name>A0A6J6CQP4_9ZZZZ</name>
<dbReference type="CDD" id="cd06173">
    <property type="entry name" value="MFS_MefA_like"/>
    <property type="match status" value="1"/>
</dbReference>
<keyword evidence="3" id="KW-1003">Cell membrane</keyword>
<feature type="transmembrane region" description="Helical" evidence="8">
    <location>
        <begin position="274"/>
        <end position="294"/>
    </location>
</feature>
<feature type="transmembrane region" description="Helical" evidence="8">
    <location>
        <begin position="364"/>
        <end position="384"/>
    </location>
</feature>
<evidence type="ECO:0000256" key="2">
    <source>
        <dbReference type="ARBA" id="ARBA00022448"/>
    </source>
</evidence>
<feature type="region of interest" description="Disordered" evidence="7">
    <location>
        <begin position="1"/>
        <end position="21"/>
    </location>
</feature>
<dbReference type="Pfam" id="PF05977">
    <property type="entry name" value="MFS_3"/>
    <property type="match status" value="1"/>
</dbReference>
<gene>
    <name evidence="10" type="ORF">UFOPK1358_01790</name>
</gene>
<evidence type="ECO:0000256" key="6">
    <source>
        <dbReference type="ARBA" id="ARBA00023136"/>
    </source>
</evidence>
<reference evidence="10" key="1">
    <citation type="submission" date="2020-05" db="EMBL/GenBank/DDBJ databases">
        <authorList>
            <person name="Chiriac C."/>
            <person name="Salcher M."/>
            <person name="Ghai R."/>
            <person name="Kavagutti S V."/>
        </authorList>
    </citation>
    <scope>NUCLEOTIDE SEQUENCE</scope>
</reference>
<comment type="subcellular location">
    <subcellularLocation>
        <location evidence="1">Cell membrane</location>
        <topology evidence="1">Multi-pass membrane protein</topology>
    </subcellularLocation>
</comment>
<sequence length="447" mass="46643">MSAPLSDMPEASPPPQRSTPRALDALRQQSFRRFWLAALVSNTGSWMQSAAIPFVAFSLTGSAGAIGVTGFFQYLPFMMMGLVGGSLADRFPRRTLLISTQTAQAACAIALFVMVYTGTVTTAWLAGLAFVSGLAAGLNTPVWQSFVAELVSRDLLLNAVTLNSAQFNAARALGPLFTGIIVSGIGVSWAFALNAASFLIVILVLLSLRVRSDGARRPVSGGAVAGIRNAGRYVLSSPPILACCMAIAAVAGLGSPLFSYLVVYGEEVFHVSGVRLGILFGAAGIGSVIFTPALLSVAPRIQRSKLLSGAMVLYGFSVIATGLAPTYITVVLALLCFGGAYLAIASTINTTIQLVVRDDLRGTVIAIYLMCLTGALPLGIFIWGKASDSYGIQKVTVCAGTALLVVTVLFILTRRFHVMADADAARDAAAAGETLSQANPKSNPTPH</sequence>
<feature type="domain" description="Major facilitator superfamily (MFS) profile" evidence="9">
    <location>
        <begin position="30"/>
        <end position="417"/>
    </location>
</feature>
<dbReference type="InterPro" id="IPR020846">
    <property type="entry name" value="MFS_dom"/>
</dbReference>
<dbReference type="InterPro" id="IPR010290">
    <property type="entry name" value="TM_effector"/>
</dbReference>
<dbReference type="GO" id="GO:0022857">
    <property type="term" value="F:transmembrane transporter activity"/>
    <property type="evidence" value="ECO:0007669"/>
    <property type="project" value="InterPro"/>
</dbReference>
<feature type="transmembrane region" description="Helical" evidence="8">
    <location>
        <begin position="390"/>
        <end position="412"/>
    </location>
</feature>
<protein>
    <submittedName>
        <fullName evidence="10">Unannotated protein</fullName>
    </submittedName>
</protein>
<dbReference type="PROSITE" id="PS50850">
    <property type="entry name" value="MFS"/>
    <property type="match status" value="1"/>
</dbReference>
<organism evidence="10">
    <name type="scientific">freshwater metagenome</name>
    <dbReference type="NCBI Taxonomy" id="449393"/>
    <lineage>
        <taxon>unclassified sequences</taxon>
        <taxon>metagenomes</taxon>
        <taxon>ecological metagenomes</taxon>
    </lineage>
</organism>
<dbReference type="GO" id="GO:0005886">
    <property type="term" value="C:plasma membrane"/>
    <property type="evidence" value="ECO:0007669"/>
    <property type="project" value="UniProtKB-SubCell"/>
</dbReference>
<evidence type="ECO:0000256" key="4">
    <source>
        <dbReference type="ARBA" id="ARBA00022692"/>
    </source>
</evidence>
<keyword evidence="5 8" id="KW-1133">Transmembrane helix</keyword>
<evidence type="ECO:0000259" key="9">
    <source>
        <dbReference type="PROSITE" id="PS50850"/>
    </source>
</evidence>
<evidence type="ECO:0000256" key="7">
    <source>
        <dbReference type="SAM" id="MobiDB-lite"/>
    </source>
</evidence>
<dbReference type="PANTHER" id="PTHR23513:SF11">
    <property type="entry name" value="STAPHYLOFERRIN A TRANSPORTER"/>
    <property type="match status" value="1"/>
</dbReference>
<feature type="transmembrane region" description="Helical" evidence="8">
    <location>
        <begin position="180"/>
        <end position="208"/>
    </location>
</feature>
<dbReference type="PANTHER" id="PTHR23513">
    <property type="entry name" value="INTEGRAL MEMBRANE EFFLUX PROTEIN-RELATED"/>
    <property type="match status" value="1"/>
</dbReference>
<feature type="transmembrane region" description="Helical" evidence="8">
    <location>
        <begin position="306"/>
        <end position="324"/>
    </location>
</feature>
<feature type="transmembrane region" description="Helical" evidence="8">
    <location>
        <begin position="330"/>
        <end position="352"/>
    </location>
</feature>
<keyword evidence="6 8" id="KW-0472">Membrane</keyword>
<proteinExistence type="predicted"/>
<evidence type="ECO:0000256" key="5">
    <source>
        <dbReference type="ARBA" id="ARBA00022989"/>
    </source>
</evidence>
<evidence type="ECO:0000256" key="8">
    <source>
        <dbReference type="SAM" id="Phobius"/>
    </source>
</evidence>
<dbReference type="SUPFAM" id="SSF103473">
    <property type="entry name" value="MFS general substrate transporter"/>
    <property type="match status" value="1"/>
</dbReference>